<dbReference type="Gene3D" id="2.60.40.10">
    <property type="entry name" value="Immunoglobulins"/>
    <property type="match status" value="1"/>
</dbReference>
<dbReference type="EnsemblMetazoa" id="OVOC1307.1">
    <property type="protein sequence ID" value="OVOC1307.1"/>
    <property type="gene ID" value="WBGene00238116"/>
</dbReference>
<sequence length="144" mass="16645">MEFTVPANYFRDMFTEDWNISIMAFVKFLHTNERFYTEQVLTLLKPVLSIEKVPQKDSIAADDEQFQISMINSTNISLTNCEIRIDGTGLRFHDSPILCGSIEAYKTLSVITNAIKRTNFTERKIVAVLNCDQLKNVRTYFAYN</sequence>
<evidence type="ECO:0000313" key="2">
    <source>
        <dbReference type="Proteomes" id="UP000024404"/>
    </source>
</evidence>
<dbReference type="Proteomes" id="UP000024404">
    <property type="component" value="Unassembled WGS sequence"/>
</dbReference>
<proteinExistence type="predicted"/>
<reference evidence="1" key="2">
    <citation type="submission" date="2022-06" db="UniProtKB">
        <authorList>
            <consortium name="EnsemblMetazoa"/>
        </authorList>
    </citation>
    <scope>IDENTIFICATION</scope>
</reference>
<accession>A0A8R1XRH4</accession>
<dbReference type="GO" id="GO:0003810">
    <property type="term" value="F:protein-glutamine gamma-glutamyltransferase activity"/>
    <property type="evidence" value="ECO:0007669"/>
    <property type="project" value="InterPro"/>
</dbReference>
<dbReference type="PANTHER" id="PTHR11590">
    <property type="entry name" value="PROTEIN-GLUTAMINE GAMMA-GLUTAMYLTRANSFERASE"/>
    <property type="match status" value="1"/>
</dbReference>
<dbReference type="InterPro" id="IPR036238">
    <property type="entry name" value="Transglutaminase_C_sf"/>
</dbReference>
<name>A0A8R1XRH4_ONCVO</name>
<dbReference type="AlphaFoldDB" id="A0A8R1XRH4"/>
<keyword evidence="2" id="KW-1185">Reference proteome</keyword>
<organism evidence="1 2">
    <name type="scientific">Onchocerca volvulus</name>
    <dbReference type="NCBI Taxonomy" id="6282"/>
    <lineage>
        <taxon>Eukaryota</taxon>
        <taxon>Metazoa</taxon>
        <taxon>Ecdysozoa</taxon>
        <taxon>Nematoda</taxon>
        <taxon>Chromadorea</taxon>
        <taxon>Rhabditida</taxon>
        <taxon>Spirurina</taxon>
        <taxon>Spiruromorpha</taxon>
        <taxon>Filarioidea</taxon>
        <taxon>Onchocercidae</taxon>
        <taxon>Onchocerca</taxon>
    </lineage>
</organism>
<dbReference type="InterPro" id="IPR013783">
    <property type="entry name" value="Ig-like_fold"/>
</dbReference>
<dbReference type="PANTHER" id="PTHR11590:SF81">
    <property type="entry name" value="PROTEIN-GLUTAMINE GAMMA-GLUTAMYLTRANSFERASE K-LIKE ISOFORM X4"/>
    <property type="match status" value="1"/>
</dbReference>
<reference evidence="2" key="1">
    <citation type="submission" date="2013-10" db="EMBL/GenBank/DDBJ databases">
        <title>Genome sequencing of Onchocerca volvulus.</title>
        <authorList>
            <person name="Cotton J."/>
            <person name="Tsai J."/>
            <person name="Stanley E."/>
            <person name="Tracey A."/>
            <person name="Holroyd N."/>
            <person name="Lustigman S."/>
            <person name="Berriman M."/>
        </authorList>
    </citation>
    <scope>NUCLEOTIDE SEQUENCE</scope>
</reference>
<protein>
    <submittedName>
        <fullName evidence="1">Uncharacterized protein</fullName>
    </submittedName>
</protein>
<dbReference type="SUPFAM" id="SSF49309">
    <property type="entry name" value="Transglutaminase, two C-terminal domains"/>
    <property type="match status" value="1"/>
</dbReference>
<dbReference type="InterPro" id="IPR050779">
    <property type="entry name" value="Transglutaminase"/>
</dbReference>
<evidence type="ECO:0000313" key="1">
    <source>
        <dbReference type="EnsemblMetazoa" id="OVOC1307.1"/>
    </source>
</evidence>
<dbReference type="OMA" id="CEIRIDG"/>
<dbReference type="EMBL" id="CMVM020000036">
    <property type="status" value="NOT_ANNOTATED_CDS"/>
    <property type="molecule type" value="Genomic_DNA"/>
</dbReference>